<evidence type="ECO:0000313" key="3">
    <source>
        <dbReference type="Proteomes" id="UP001235094"/>
    </source>
</evidence>
<keyword evidence="3" id="KW-1185">Reference proteome</keyword>
<gene>
    <name evidence="2" type="ORF">QOZ99_003398</name>
</gene>
<dbReference type="InterPro" id="IPR014710">
    <property type="entry name" value="RmlC-like_jellyroll"/>
</dbReference>
<evidence type="ECO:0000313" key="2">
    <source>
        <dbReference type="EMBL" id="MDQ0512488.1"/>
    </source>
</evidence>
<dbReference type="InterPro" id="IPR009050">
    <property type="entry name" value="Globin-like_sf"/>
</dbReference>
<organism evidence="2 3">
    <name type="scientific">Ancylobacter amanitiformis</name>
    <dbReference type="NCBI Taxonomy" id="217069"/>
    <lineage>
        <taxon>Bacteria</taxon>
        <taxon>Pseudomonadati</taxon>
        <taxon>Pseudomonadota</taxon>
        <taxon>Alphaproteobacteria</taxon>
        <taxon>Hyphomicrobiales</taxon>
        <taxon>Xanthobacteraceae</taxon>
        <taxon>Ancylobacter</taxon>
    </lineage>
</organism>
<evidence type="ECO:0000259" key="1">
    <source>
        <dbReference type="Pfam" id="PF09313"/>
    </source>
</evidence>
<dbReference type="InterPro" id="IPR015392">
    <property type="entry name" value="TehB/YeaR-like_dom"/>
</dbReference>
<dbReference type="RefSeq" id="WP_306891169.1">
    <property type="nucleotide sequence ID" value="NZ_JAUSVR010000013.1"/>
</dbReference>
<dbReference type="Gene3D" id="1.10.490.10">
    <property type="entry name" value="Globins"/>
    <property type="match status" value="1"/>
</dbReference>
<dbReference type="Proteomes" id="UP001235094">
    <property type="component" value="Unassembled WGS sequence"/>
</dbReference>
<dbReference type="InterPro" id="IPR012292">
    <property type="entry name" value="Globin/Proto"/>
</dbReference>
<dbReference type="EMBL" id="JAUSVR010000013">
    <property type="protein sequence ID" value="MDQ0512488.1"/>
    <property type="molecule type" value="Genomic_DNA"/>
</dbReference>
<proteinExistence type="predicted"/>
<dbReference type="Gene3D" id="2.60.120.10">
    <property type="entry name" value="Jelly Rolls"/>
    <property type="match status" value="1"/>
</dbReference>
<name>A0ABU0LV54_9HYPH</name>
<feature type="domain" description="TehB/YeaR-like" evidence="1">
    <location>
        <begin position="142"/>
        <end position="215"/>
    </location>
</feature>
<dbReference type="Pfam" id="PF09313">
    <property type="entry name" value="TehB-like"/>
    <property type="match status" value="1"/>
</dbReference>
<comment type="caution">
    <text evidence="2">The sequence shown here is derived from an EMBL/GenBank/DDBJ whole genome shotgun (WGS) entry which is preliminary data.</text>
</comment>
<dbReference type="SUPFAM" id="SSF46458">
    <property type="entry name" value="Globin-like"/>
    <property type="match status" value="1"/>
</dbReference>
<dbReference type="CDD" id="cd08916">
    <property type="entry name" value="TrHb3_P"/>
    <property type="match status" value="1"/>
</dbReference>
<sequence>MPSSELDDAGIARLLALFYQRVRQDRHLGPVFEGIVADWGEHLVRLEEFWSSVMLTSARYKGNPVAMHVLHSAEIRPFMFERWLDIWRQTTDDMLDPAIARPMQVKAARIAERLSLAMHGPKAIPAPIYRPEADERLEPYRVSPAFDETTIPPALLRDHATKAGVWGIIRVLDGTIRYWPDDARQPLTLDSATPGLIRPGQPHHLSLTGSVRLQVEFYDRDPVGLSS</sequence>
<protein>
    <submittedName>
        <fullName evidence="2">Truncated hemoglobin YjbI/tellurite resistance-related uncharacterized protein</fullName>
    </submittedName>
</protein>
<reference evidence="2 3" key="1">
    <citation type="submission" date="2023-07" db="EMBL/GenBank/DDBJ databases">
        <title>Genomic Encyclopedia of Type Strains, Phase IV (KMG-IV): sequencing the most valuable type-strain genomes for metagenomic binning, comparative biology and taxonomic classification.</title>
        <authorList>
            <person name="Goeker M."/>
        </authorList>
    </citation>
    <scope>NUCLEOTIDE SEQUENCE [LARGE SCALE GENOMIC DNA]</scope>
    <source>
        <strain evidence="2 3">DSM 15561</strain>
    </source>
</reference>
<accession>A0ABU0LV54</accession>
<dbReference type="SUPFAM" id="SSF51197">
    <property type="entry name" value="Clavaminate synthase-like"/>
    <property type="match status" value="1"/>
</dbReference>